<keyword evidence="2" id="KW-1185">Reference proteome</keyword>
<dbReference type="Proteomes" id="UP000199518">
    <property type="component" value="Unassembled WGS sequence"/>
</dbReference>
<gene>
    <name evidence="1" type="ORF">SAMN05421753_108180</name>
</gene>
<sequence>MAMELTLKGLRRLGGINAEFDYKLANAYASRIRQFVKQMESHLTRHGAPLYTPFTDVTSQLEIDFSNDIQKQLDAFIAQKPTYSPSTKNACKWYLKELWAMDSGMLPQQNSIYEPLIQVLELGGDFYEHHGAICIRDVATLPYIRNQT</sequence>
<evidence type="ECO:0000313" key="1">
    <source>
        <dbReference type="EMBL" id="SFI38780.1"/>
    </source>
</evidence>
<reference evidence="2" key="1">
    <citation type="submission" date="2016-10" db="EMBL/GenBank/DDBJ databases">
        <authorList>
            <person name="Varghese N."/>
            <person name="Submissions S."/>
        </authorList>
    </citation>
    <scope>NUCLEOTIDE SEQUENCE [LARGE SCALE GENOMIC DNA]</scope>
    <source>
        <strain evidence="2">DSM 26348</strain>
    </source>
</reference>
<name>A0A1I3HTD4_9PLAN</name>
<dbReference type="EMBL" id="FOQD01000008">
    <property type="protein sequence ID" value="SFI38780.1"/>
    <property type="molecule type" value="Genomic_DNA"/>
</dbReference>
<dbReference type="AlphaFoldDB" id="A0A1I3HTD4"/>
<organism evidence="1 2">
    <name type="scientific">Planctomicrobium piriforme</name>
    <dbReference type="NCBI Taxonomy" id="1576369"/>
    <lineage>
        <taxon>Bacteria</taxon>
        <taxon>Pseudomonadati</taxon>
        <taxon>Planctomycetota</taxon>
        <taxon>Planctomycetia</taxon>
        <taxon>Planctomycetales</taxon>
        <taxon>Planctomycetaceae</taxon>
        <taxon>Planctomicrobium</taxon>
    </lineage>
</organism>
<dbReference type="RefSeq" id="WP_092050500.1">
    <property type="nucleotide sequence ID" value="NZ_FOQD01000008.1"/>
</dbReference>
<dbReference type="OrthoDB" id="2085833at2"/>
<proteinExistence type="predicted"/>
<protein>
    <submittedName>
        <fullName evidence="1">Uncharacterized protein</fullName>
    </submittedName>
</protein>
<evidence type="ECO:0000313" key="2">
    <source>
        <dbReference type="Proteomes" id="UP000199518"/>
    </source>
</evidence>
<accession>A0A1I3HTD4</accession>